<proteinExistence type="predicted"/>
<keyword evidence="1" id="KW-0732">Signal</keyword>
<evidence type="ECO:0000313" key="3">
    <source>
        <dbReference type="Proteomes" id="UP000196240"/>
    </source>
</evidence>
<evidence type="ECO:0000256" key="1">
    <source>
        <dbReference type="SAM" id="SignalP"/>
    </source>
</evidence>
<feature type="chain" id="PRO_5012119527" description="SH3 domain-containing protein" evidence="1">
    <location>
        <begin position="24"/>
        <end position="242"/>
    </location>
</feature>
<reference evidence="2 3" key="1">
    <citation type="submission" date="2017-02" db="EMBL/GenBank/DDBJ databases">
        <authorList>
            <person name="Peterson S.W."/>
        </authorList>
    </citation>
    <scope>NUCLEOTIDE SEQUENCE [LARGE SCALE GENOMIC DNA]</scope>
    <source>
        <strain evidence="2">C6</strain>
    </source>
</reference>
<dbReference type="PROSITE" id="PS51257">
    <property type="entry name" value="PROKAR_LIPOPROTEIN"/>
    <property type="match status" value="1"/>
</dbReference>
<dbReference type="Gene3D" id="2.30.30.40">
    <property type="entry name" value="SH3 Domains"/>
    <property type="match status" value="1"/>
</dbReference>
<protein>
    <recommendedName>
        <fullName evidence="4">SH3 domain-containing protein</fullName>
    </recommendedName>
</protein>
<gene>
    <name evidence="2" type="ORF">ACNJC6_02692</name>
</gene>
<accession>A0A1R7QFS7</accession>
<evidence type="ECO:0008006" key="4">
    <source>
        <dbReference type="Google" id="ProtNLM"/>
    </source>
</evidence>
<sequence length="242" mass="27541" precursor="true">MRKNKMNYIFFPFLMTISSCIYADFGLIQDKDGYVNVRELADLSSKVISKQKNGEIVSCVDDIVNNFCFINSSSGVSGYIYNNRINRFDGYNKIKLKKYDVKTALYRNSLYTVEISAKDADLNSKNYSKSLKGSELYSLYKGKAFYGTDGDLPTANFLQLNRIVVKIQDQKIIINSDQLENYFFPKDGLSSKNELADFQIYQKNNDLYIINSLSSGGAAQYNIALHIKDGKLIKNSVWKAEL</sequence>
<dbReference type="RefSeq" id="WP_087013918.1">
    <property type="nucleotide sequence ID" value="NZ_FUUY01000009.1"/>
</dbReference>
<dbReference type="EMBL" id="FUUY01000009">
    <property type="protein sequence ID" value="SJX23036.1"/>
    <property type="molecule type" value="Genomic_DNA"/>
</dbReference>
<organism evidence="2 3">
    <name type="scientific">Acinetobacter johnsonii</name>
    <dbReference type="NCBI Taxonomy" id="40214"/>
    <lineage>
        <taxon>Bacteria</taxon>
        <taxon>Pseudomonadati</taxon>
        <taxon>Pseudomonadota</taxon>
        <taxon>Gammaproteobacteria</taxon>
        <taxon>Moraxellales</taxon>
        <taxon>Moraxellaceae</taxon>
        <taxon>Acinetobacter</taxon>
    </lineage>
</organism>
<name>A0A1R7QFS7_ACIJO</name>
<dbReference type="AlphaFoldDB" id="A0A1R7QFS7"/>
<feature type="signal peptide" evidence="1">
    <location>
        <begin position="1"/>
        <end position="23"/>
    </location>
</feature>
<dbReference type="Proteomes" id="UP000196240">
    <property type="component" value="Unassembled WGS sequence"/>
</dbReference>
<evidence type="ECO:0000313" key="2">
    <source>
        <dbReference type="EMBL" id="SJX23036.1"/>
    </source>
</evidence>